<dbReference type="PROSITE" id="PS50927">
    <property type="entry name" value="BULB_LECTIN"/>
    <property type="match status" value="1"/>
</dbReference>
<dbReference type="InterPro" id="IPR001480">
    <property type="entry name" value="Bulb-type_lectin_dom"/>
</dbReference>
<evidence type="ECO:0000256" key="4">
    <source>
        <dbReference type="SAM" id="SignalP"/>
    </source>
</evidence>
<keyword evidence="1 4" id="KW-0732">Signal</keyword>
<keyword evidence="2" id="KW-1015">Disulfide bond</keyword>
<proteinExistence type="predicted"/>
<dbReference type="Proteomes" id="UP000886595">
    <property type="component" value="Unassembled WGS sequence"/>
</dbReference>
<evidence type="ECO:0000256" key="3">
    <source>
        <dbReference type="ARBA" id="ARBA00023180"/>
    </source>
</evidence>
<reference evidence="6 7" key="1">
    <citation type="submission" date="2020-02" db="EMBL/GenBank/DDBJ databases">
        <authorList>
            <person name="Ma Q."/>
            <person name="Huang Y."/>
            <person name="Song X."/>
            <person name="Pei D."/>
        </authorList>
    </citation>
    <scope>NUCLEOTIDE SEQUENCE [LARGE SCALE GENOMIC DNA]</scope>
    <source>
        <strain evidence="6">Sxm20200214</strain>
        <tissue evidence="6">Leaf</tissue>
    </source>
</reference>
<dbReference type="Pfam" id="PF01453">
    <property type="entry name" value="B_lectin"/>
    <property type="match status" value="1"/>
</dbReference>
<dbReference type="PANTHER" id="PTHR32444">
    <property type="entry name" value="BULB-TYPE LECTIN DOMAIN-CONTAINING PROTEIN"/>
    <property type="match status" value="1"/>
</dbReference>
<evidence type="ECO:0000313" key="7">
    <source>
        <dbReference type="Proteomes" id="UP000886595"/>
    </source>
</evidence>
<dbReference type="SMART" id="SM00108">
    <property type="entry name" value="B_lectin"/>
    <property type="match status" value="1"/>
</dbReference>
<keyword evidence="7" id="KW-1185">Reference proteome</keyword>
<accession>A0A8X7U9G0</accession>
<evidence type="ECO:0000313" key="6">
    <source>
        <dbReference type="EMBL" id="KAG2267921.1"/>
    </source>
</evidence>
<dbReference type="InterPro" id="IPR036426">
    <property type="entry name" value="Bulb-type_lectin_dom_sf"/>
</dbReference>
<dbReference type="AlphaFoldDB" id="A0A8X7U9G0"/>
<organism evidence="6 7">
    <name type="scientific">Brassica carinata</name>
    <name type="common">Ethiopian mustard</name>
    <name type="synonym">Abyssinian cabbage</name>
    <dbReference type="NCBI Taxonomy" id="52824"/>
    <lineage>
        <taxon>Eukaryota</taxon>
        <taxon>Viridiplantae</taxon>
        <taxon>Streptophyta</taxon>
        <taxon>Embryophyta</taxon>
        <taxon>Tracheophyta</taxon>
        <taxon>Spermatophyta</taxon>
        <taxon>Magnoliopsida</taxon>
        <taxon>eudicotyledons</taxon>
        <taxon>Gunneridae</taxon>
        <taxon>Pentapetalae</taxon>
        <taxon>rosids</taxon>
        <taxon>malvids</taxon>
        <taxon>Brassicales</taxon>
        <taxon>Brassicaceae</taxon>
        <taxon>Brassiceae</taxon>
        <taxon>Brassica</taxon>
    </lineage>
</organism>
<keyword evidence="3" id="KW-0325">Glycoprotein</keyword>
<dbReference type="OrthoDB" id="1936886at2759"/>
<dbReference type="CDD" id="cd00028">
    <property type="entry name" value="B_lectin"/>
    <property type="match status" value="1"/>
</dbReference>
<name>A0A8X7U9G0_BRACI</name>
<feature type="domain" description="Bulb-type lectin" evidence="5">
    <location>
        <begin position="30"/>
        <end position="154"/>
    </location>
</feature>
<sequence length="272" mass="30520">MVVLLNTRHRFVLLLLATFSCFSLRLCFGEDRITSTTPIKDSETLLCKSGVFRFGFFTPVNSTTRLRYVGIWYDKMPIQTVVWVANKDAPSTTPPVSFPSSNGNLVVTDGRNRTLWSTNVTAPPAPTTTWVQLMDTGNLMLQDNRNNGETLWESFKHPYNSFLPKMTLGTDNKTGENLKLTSWRSYEDPSTGNYTAGLAPYTFPELLIWKNDVPVWRSGPWNGQVFIGLPDVDSPDILSQVSYTNSCPRSFNLILVLKPISPQSKISKPVSP</sequence>
<evidence type="ECO:0000256" key="1">
    <source>
        <dbReference type="ARBA" id="ARBA00022729"/>
    </source>
</evidence>
<comment type="caution">
    <text evidence="6">The sequence shown here is derived from an EMBL/GenBank/DDBJ whole genome shotgun (WGS) entry which is preliminary data.</text>
</comment>
<gene>
    <name evidence="6" type="ORF">Bca52824_062476</name>
</gene>
<dbReference type="Gene3D" id="2.90.10.10">
    <property type="entry name" value="Bulb-type lectin domain"/>
    <property type="match status" value="1"/>
</dbReference>
<feature type="signal peptide" evidence="4">
    <location>
        <begin position="1"/>
        <end position="29"/>
    </location>
</feature>
<dbReference type="SUPFAM" id="SSF51110">
    <property type="entry name" value="alpha-D-mannose-specific plant lectins"/>
    <property type="match status" value="1"/>
</dbReference>
<feature type="chain" id="PRO_5036452729" description="Bulb-type lectin domain-containing protein" evidence="4">
    <location>
        <begin position="30"/>
        <end position="272"/>
    </location>
</feature>
<protein>
    <recommendedName>
        <fullName evidence="5">Bulb-type lectin domain-containing protein</fullName>
    </recommendedName>
</protein>
<dbReference type="PANTHER" id="PTHR32444:SF198">
    <property type="entry name" value="BULB-TYPE LECTIN DOMAIN-CONTAINING PROTEIN"/>
    <property type="match status" value="1"/>
</dbReference>
<dbReference type="EMBL" id="JAAMPC010000013">
    <property type="protein sequence ID" value="KAG2267921.1"/>
    <property type="molecule type" value="Genomic_DNA"/>
</dbReference>
<evidence type="ECO:0000256" key="2">
    <source>
        <dbReference type="ARBA" id="ARBA00023157"/>
    </source>
</evidence>
<evidence type="ECO:0000259" key="5">
    <source>
        <dbReference type="PROSITE" id="PS50927"/>
    </source>
</evidence>